<evidence type="ECO:0000313" key="2">
    <source>
        <dbReference type="EMBL" id="CAK9313100.1"/>
    </source>
</evidence>
<gene>
    <name evidence="2" type="ORF">CITCOLO1_LOCUS4810</name>
</gene>
<sequence>MAGGKREHDKESSGTGKMQLRIKMAGGKREHDKESSGTGKCSAESTIGNRKKNWNILVNNRAFPVQQQLARCISIIDKDSNKGKTLRSALLKQITTGMMSN</sequence>
<dbReference type="Proteomes" id="UP001642487">
    <property type="component" value="Chromosome 11"/>
</dbReference>
<protein>
    <submittedName>
        <fullName evidence="2">Uncharacterized protein</fullName>
    </submittedName>
</protein>
<proteinExistence type="predicted"/>
<feature type="compositionally biased region" description="Basic and acidic residues" evidence="1">
    <location>
        <begin position="1"/>
        <end position="12"/>
    </location>
</feature>
<feature type="region of interest" description="Disordered" evidence="1">
    <location>
        <begin position="1"/>
        <end position="46"/>
    </location>
</feature>
<name>A0ABP0Y2E2_9ROSI</name>
<evidence type="ECO:0000256" key="1">
    <source>
        <dbReference type="SAM" id="MobiDB-lite"/>
    </source>
</evidence>
<evidence type="ECO:0000313" key="3">
    <source>
        <dbReference type="Proteomes" id="UP001642487"/>
    </source>
</evidence>
<keyword evidence="3" id="KW-1185">Reference proteome</keyword>
<organism evidence="2 3">
    <name type="scientific">Citrullus colocynthis</name>
    <name type="common">colocynth</name>
    <dbReference type="NCBI Taxonomy" id="252529"/>
    <lineage>
        <taxon>Eukaryota</taxon>
        <taxon>Viridiplantae</taxon>
        <taxon>Streptophyta</taxon>
        <taxon>Embryophyta</taxon>
        <taxon>Tracheophyta</taxon>
        <taxon>Spermatophyta</taxon>
        <taxon>Magnoliopsida</taxon>
        <taxon>eudicotyledons</taxon>
        <taxon>Gunneridae</taxon>
        <taxon>Pentapetalae</taxon>
        <taxon>rosids</taxon>
        <taxon>fabids</taxon>
        <taxon>Cucurbitales</taxon>
        <taxon>Cucurbitaceae</taxon>
        <taxon>Benincaseae</taxon>
        <taxon>Citrullus</taxon>
    </lineage>
</organism>
<accession>A0ABP0Y2E2</accession>
<reference evidence="2 3" key="1">
    <citation type="submission" date="2024-03" db="EMBL/GenBank/DDBJ databases">
        <authorList>
            <person name="Gkanogiannis A."/>
            <person name="Becerra Lopez-Lavalle L."/>
        </authorList>
    </citation>
    <scope>NUCLEOTIDE SEQUENCE [LARGE SCALE GENOMIC DNA]</scope>
</reference>
<dbReference type="EMBL" id="OZ021745">
    <property type="protein sequence ID" value="CAK9313100.1"/>
    <property type="molecule type" value="Genomic_DNA"/>
</dbReference>
<feature type="compositionally biased region" description="Polar residues" evidence="1">
    <location>
        <begin position="36"/>
        <end position="46"/>
    </location>
</feature>